<evidence type="ECO:0000256" key="2">
    <source>
        <dbReference type="ARBA" id="ARBA00022737"/>
    </source>
</evidence>
<evidence type="ECO:0000256" key="6">
    <source>
        <dbReference type="SAM" id="MobiDB-lite"/>
    </source>
</evidence>
<dbReference type="GO" id="GO:0003723">
    <property type="term" value="F:RNA binding"/>
    <property type="evidence" value="ECO:0007669"/>
    <property type="project" value="TreeGrafter"/>
</dbReference>
<dbReference type="Pfam" id="PF22628">
    <property type="entry name" value="zf-CCCH_10"/>
    <property type="match status" value="2"/>
</dbReference>
<sequence length="611" mass="62081">MDGAWTEQEVPNPSSSGASAQAASLDVNRGTAYDAPSNGASSEPVFPVPISLSPPLKSEARSSNPSPRPSIDASAEAQELKRQICFDFTKGMCTRGAACKYSHSVDHIIAVNSEEKGICFDFLKGLCNRGLMCRFSHDLTNLQAPQESGNGRRRFAPICYDFVKNQCTRGDACRYSHDYASILYGPRGAGKQLNVLCVDYTRGRCLRGDACRYLHPAPAAYGGPASLEAVVGALQSQALRANGELAGWPLPGAELDMLQGGGGQHSGHAGMGWQQGPGWPHAAAAAGYPMQPAVPAPGFDPGYDLVMAQLQGLSLAGQEAAPSGRHPQAGLYEAAVLQSMLLQQRFGAAGPEARSGGFQGTAHAAPGAAAFAQGGPCYPPAGGAYPHGPAPCSSAAATFPHDAASGPYGAPSGPHGAAFGPHGAASEPHGAAFYQHAAAGAGHAAALAALRAAAGAAGPGPGERPAPAALQASAKRAAPGPRLPSGASLPSGFLSSTSRGGYTAPQAHRIKQLPRAMEQLLAGEAGEDLSPTIPAGWYDPTPEQRAGASPAPEPAAPDLAPIFTRAAEDGAARSGGATPVDGARSTTQRGGSGDDRAGLELLQSIWAIHGA</sequence>
<feature type="region of interest" description="Disordered" evidence="6">
    <location>
        <begin position="1"/>
        <end position="74"/>
    </location>
</feature>
<keyword evidence="4 5" id="KW-0862">Zinc</keyword>
<dbReference type="GO" id="GO:0008270">
    <property type="term" value="F:zinc ion binding"/>
    <property type="evidence" value="ECO:0007669"/>
    <property type="project" value="UniProtKB-KW"/>
</dbReference>
<feature type="zinc finger region" description="C3H1-type" evidence="5">
    <location>
        <begin position="153"/>
        <end position="180"/>
    </location>
</feature>
<feature type="compositionally biased region" description="Low complexity" evidence="6">
    <location>
        <begin position="546"/>
        <end position="558"/>
    </location>
</feature>
<evidence type="ECO:0000313" key="8">
    <source>
        <dbReference type="EMBL" id="JAT71447.1"/>
    </source>
</evidence>
<dbReference type="PANTHER" id="PTHR12675">
    <property type="entry name" value="MUSCLEBLIND-LIKE PROTEIN"/>
    <property type="match status" value="1"/>
</dbReference>
<reference evidence="8" key="1">
    <citation type="submission" date="2015-08" db="EMBL/GenBank/DDBJ databases">
        <authorList>
            <person name="Babu N.S."/>
            <person name="Beckwith C.J."/>
            <person name="Beseler K.G."/>
            <person name="Brison A."/>
            <person name="Carone J.V."/>
            <person name="Caskin T.P."/>
            <person name="Diamond M."/>
            <person name="Durham M.E."/>
            <person name="Foxe J.M."/>
            <person name="Go M."/>
            <person name="Henderson B.A."/>
            <person name="Jones I.B."/>
            <person name="McGettigan J.A."/>
            <person name="Micheletti S.J."/>
            <person name="Nasrallah M.E."/>
            <person name="Ortiz D."/>
            <person name="Piller C.R."/>
            <person name="Privatt S.R."/>
            <person name="Schneider S.L."/>
            <person name="Sharp S."/>
            <person name="Smith T.C."/>
            <person name="Stanton J.D."/>
            <person name="Ullery H.E."/>
            <person name="Wilson R.J."/>
            <person name="Serrano M.G."/>
            <person name="Buck G."/>
            <person name="Lee V."/>
            <person name="Wang Y."/>
            <person name="Carvalho R."/>
            <person name="Voegtly L."/>
            <person name="Shi R."/>
            <person name="Duckworth R."/>
            <person name="Johnson A."/>
            <person name="Loviza R."/>
            <person name="Walstead R."/>
            <person name="Shah Z."/>
            <person name="Kiflezghi M."/>
            <person name="Wade K."/>
            <person name="Ball S.L."/>
            <person name="Bradley K.W."/>
            <person name="Asai D.J."/>
            <person name="Bowman C.A."/>
            <person name="Russell D.A."/>
            <person name="Pope W.H."/>
            <person name="Jacobs-Sera D."/>
            <person name="Hendrix R.W."/>
            <person name="Hatfull G.F."/>
        </authorList>
    </citation>
    <scope>NUCLEOTIDE SEQUENCE</scope>
</reference>
<dbReference type="InterPro" id="IPR054429">
    <property type="entry name" value="Znf-CCCH_Muscleblind-like"/>
</dbReference>
<dbReference type="InterPro" id="IPR036855">
    <property type="entry name" value="Znf_CCCH_sf"/>
</dbReference>
<feature type="domain" description="C3H1-type" evidence="7">
    <location>
        <begin position="191"/>
        <end position="218"/>
    </location>
</feature>
<dbReference type="AlphaFoldDB" id="A0A1D1ZX37"/>
<organism evidence="8">
    <name type="scientific">Auxenochlorella protothecoides</name>
    <name type="common">Green microalga</name>
    <name type="synonym">Chlorella protothecoides</name>
    <dbReference type="NCBI Taxonomy" id="3075"/>
    <lineage>
        <taxon>Eukaryota</taxon>
        <taxon>Viridiplantae</taxon>
        <taxon>Chlorophyta</taxon>
        <taxon>core chlorophytes</taxon>
        <taxon>Trebouxiophyceae</taxon>
        <taxon>Chlorellales</taxon>
        <taxon>Chlorellaceae</taxon>
        <taxon>Auxenochlorella</taxon>
    </lineage>
</organism>
<feature type="region of interest" description="Disordered" evidence="6">
    <location>
        <begin position="527"/>
        <end position="558"/>
    </location>
</feature>
<feature type="zinc finger region" description="C3H1-type" evidence="5">
    <location>
        <begin position="113"/>
        <end position="140"/>
    </location>
</feature>
<feature type="domain" description="C3H1-type" evidence="7">
    <location>
        <begin position="113"/>
        <end position="140"/>
    </location>
</feature>
<feature type="region of interest" description="Disordered" evidence="6">
    <location>
        <begin position="455"/>
        <end position="503"/>
    </location>
</feature>
<evidence type="ECO:0000256" key="5">
    <source>
        <dbReference type="PROSITE-ProRule" id="PRU00723"/>
    </source>
</evidence>
<feature type="zinc finger region" description="C3H1-type" evidence="5">
    <location>
        <begin position="191"/>
        <end position="218"/>
    </location>
</feature>
<evidence type="ECO:0000256" key="4">
    <source>
        <dbReference type="ARBA" id="ARBA00022833"/>
    </source>
</evidence>
<evidence type="ECO:0000256" key="3">
    <source>
        <dbReference type="ARBA" id="ARBA00022771"/>
    </source>
</evidence>
<name>A0A1D1ZX37_AUXPR</name>
<protein>
    <recommendedName>
        <fullName evidence="7">C3H1-type domain-containing protein</fullName>
    </recommendedName>
</protein>
<keyword evidence="3 5" id="KW-0863">Zinc-finger</keyword>
<feature type="domain" description="C3H1-type" evidence="7">
    <location>
        <begin position="79"/>
        <end position="106"/>
    </location>
</feature>
<dbReference type="Gene3D" id="3.30.1370.210">
    <property type="match status" value="2"/>
</dbReference>
<dbReference type="GO" id="GO:0043484">
    <property type="term" value="P:regulation of RNA splicing"/>
    <property type="evidence" value="ECO:0007669"/>
    <property type="project" value="TreeGrafter"/>
</dbReference>
<evidence type="ECO:0000256" key="1">
    <source>
        <dbReference type="ARBA" id="ARBA00022723"/>
    </source>
</evidence>
<dbReference type="InterPro" id="IPR000571">
    <property type="entry name" value="Znf_CCCH"/>
</dbReference>
<feature type="region of interest" description="Disordered" evidence="6">
    <location>
        <begin position="570"/>
        <end position="596"/>
    </location>
</feature>
<gene>
    <name evidence="8" type="ORF">g.33181</name>
</gene>
<dbReference type="PANTHER" id="PTHR12675:SF12">
    <property type="entry name" value="PROTEIN MUSCLEBLIND"/>
    <property type="match status" value="1"/>
</dbReference>
<keyword evidence="1 5" id="KW-0479">Metal-binding</keyword>
<dbReference type="SMART" id="SM00356">
    <property type="entry name" value="ZnF_C3H1"/>
    <property type="match status" value="4"/>
</dbReference>
<evidence type="ECO:0000259" key="7">
    <source>
        <dbReference type="PROSITE" id="PS50103"/>
    </source>
</evidence>
<proteinExistence type="predicted"/>
<keyword evidence="2" id="KW-0677">Repeat</keyword>
<dbReference type="EMBL" id="GDKF01007175">
    <property type="protein sequence ID" value="JAT71447.1"/>
    <property type="molecule type" value="Transcribed_RNA"/>
</dbReference>
<feature type="compositionally biased region" description="Low complexity" evidence="6">
    <location>
        <begin position="14"/>
        <end position="24"/>
    </location>
</feature>
<accession>A0A1D1ZX37</accession>
<feature type="domain" description="C3H1-type" evidence="7">
    <location>
        <begin position="153"/>
        <end position="180"/>
    </location>
</feature>
<dbReference type="Pfam" id="PF14608">
    <property type="entry name" value="zf-CCCH_2"/>
    <property type="match status" value="1"/>
</dbReference>
<dbReference type="SUPFAM" id="SSF90229">
    <property type="entry name" value="CCCH zinc finger"/>
    <property type="match status" value="1"/>
</dbReference>
<dbReference type="PROSITE" id="PS50103">
    <property type="entry name" value="ZF_C3H1"/>
    <property type="match status" value="4"/>
</dbReference>
<feature type="zinc finger region" description="C3H1-type" evidence="5">
    <location>
        <begin position="79"/>
        <end position="106"/>
    </location>
</feature>